<organism evidence="3 4">
    <name type="scientific">Saccharospirillum salsuginis</name>
    <dbReference type="NCBI Taxonomy" id="418750"/>
    <lineage>
        <taxon>Bacteria</taxon>
        <taxon>Pseudomonadati</taxon>
        <taxon>Pseudomonadota</taxon>
        <taxon>Gammaproteobacteria</taxon>
        <taxon>Oceanospirillales</taxon>
        <taxon>Saccharospirillaceae</taxon>
        <taxon>Saccharospirillum</taxon>
    </lineage>
</organism>
<dbReference type="SMART" id="SM00271">
    <property type="entry name" value="DnaJ"/>
    <property type="match status" value="1"/>
</dbReference>
<dbReference type="Pfam" id="PF12339">
    <property type="entry name" value="DNAJ_related"/>
    <property type="match status" value="1"/>
</dbReference>
<dbReference type="InterPro" id="IPR001623">
    <property type="entry name" value="DnaJ_domain"/>
</dbReference>
<dbReference type="RefSeq" id="WP_189613421.1">
    <property type="nucleotide sequence ID" value="NZ_BMXR01000018.1"/>
</dbReference>
<sequence length="195" mass="22600">MKHLNLPPRLLDAVADLIGRHPGGLSEFELMQQLDKHYPDVFPKPDLRDPLLLFQHHFVLMHILYRLQDDWWQAGEGVLDINALRIVKRPVVERGEQQLSVDRSLKDYYLDWDNLGRENTDSVQSLLDGFWKRLLGDQQAPEALAELGLDDNADMPAIKARYRQLASEHHPDKGGDPEEFRRIREAYEALVNGFK</sequence>
<evidence type="ECO:0000259" key="2">
    <source>
        <dbReference type="PROSITE" id="PS50076"/>
    </source>
</evidence>
<dbReference type="SUPFAM" id="SSF46565">
    <property type="entry name" value="Chaperone J-domain"/>
    <property type="match status" value="1"/>
</dbReference>
<reference evidence="3" key="1">
    <citation type="journal article" date="2014" name="Int. J. Syst. Evol. Microbiol.">
        <title>Complete genome sequence of Corynebacterium casei LMG S-19264T (=DSM 44701T), isolated from a smear-ripened cheese.</title>
        <authorList>
            <consortium name="US DOE Joint Genome Institute (JGI-PGF)"/>
            <person name="Walter F."/>
            <person name="Albersmeier A."/>
            <person name="Kalinowski J."/>
            <person name="Ruckert C."/>
        </authorList>
    </citation>
    <scope>NUCLEOTIDE SEQUENCE</scope>
    <source>
        <strain evidence="3">KCTC 22169</strain>
    </source>
</reference>
<comment type="caution">
    <text evidence="3">The sequence shown here is derived from an EMBL/GenBank/DDBJ whole genome shotgun (WGS) entry which is preliminary data.</text>
</comment>
<keyword evidence="4" id="KW-1185">Reference proteome</keyword>
<dbReference type="Pfam" id="PF00226">
    <property type="entry name" value="DnaJ"/>
    <property type="match status" value="1"/>
</dbReference>
<evidence type="ECO:0000313" key="4">
    <source>
        <dbReference type="Proteomes" id="UP000626148"/>
    </source>
</evidence>
<proteinExistence type="predicted"/>
<dbReference type="PROSITE" id="PS50076">
    <property type="entry name" value="DNAJ_2"/>
    <property type="match status" value="1"/>
</dbReference>
<evidence type="ECO:0000313" key="3">
    <source>
        <dbReference type="EMBL" id="GGX74164.1"/>
    </source>
</evidence>
<dbReference type="CDD" id="cd06257">
    <property type="entry name" value="DnaJ"/>
    <property type="match status" value="1"/>
</dbReference>
<dbReference type="AlphaFoldDB" id="A0A918KUL0"/>
<dbReference type="InterPro" id="IPR021059">
    <property type="entry name" value="DnaJ-related_N"/>
</dbReference>
<accession>A0A918KUL0</accession>
<gene>
    <name evidence="3" type="ORF">GCM10007392_46920</name>
</gene>
<dbReference type="EMBL" id="BMXR01000018">
    <property type="protein sequence ID" value="GGX74164.1"/>
    <property type="molecule type" value="Genomic_DNA"/>
</dbReference>
<keyword evidence="1" id="KW-0143">Chaperone</keyword>
<name>A0A918KUL0_9GAMM</name>
<dbReference type="InterPro" id="IPR036869">
    <property type="entry name" value="J_dom_sf"/>
</dbReference>
<dbReference type="Proteomes" id="UP000626148">
    <property type="component" value="Unassembled WGS sequence"/>
</dbReference>
<protein>
    <recommendedName>
        <fullName evidence="2">J domain-containing protein</fullName>
    </recommendedName>
</protein>
<feature type="domain" description="J" evidence="2">
    <location>
        <begin position="142"/>
        <end position="195"/>
    </location>
</feature>
<dbReference type="Gene3D" id="1.10.287.110">
    <property type="entry name" value="DnaJ domain"/>
    <property type="match status" value="1"/>
</dbReference>
<reference evidence="3" key="2">
    <citation type="submission" date="2020-09" db="EMBL/GenBank/DDBJ databases">
        <authorList>
            <person name="Sun Q."/>
            <person name="Kim S."/>
        </authorList>
    </citation>
    <scope>NUCLEOTIDE SEQUENCE</scope>
    <source>
        <strain evidence="3">KCTC 22169</strain>
    </source>
</reference>
<evidence type="ECO:0000256" key="1">
    <source>
        <dbReference type="ARBA" id="ARBA00023186"/>
    </source>
</evidence>